<evidence type="ECO:0000313" key="8">
    <source>
        <dbReference type="Proteomes" id="UP000653454"/>
    </source>
</evidence>
<accession>A0A8S4G7S6</accession>
<evidence type="ECO:0000256" key="3">
    <source>
        <dbReference type="ARBA" id="ARBA00022692"/>
    </source>
</evidence>
<gene>
    <name evidence="7" type="ORF">PLXY2_LOCUS14953</name>
</gene>
<evidence type="ECO:0000313" key="7">
    <source>
        <dbReference type="EMBL" id="CAG9136706.1"/>
    </source>
</evidence>
<evidence type="ECO:0000256" key="5">
    <source>
        <dbReference type="ARBA" id="ARBA00023136"/>
    </source>
</evidence>
<dbReference type="AlphaFoldDB" id="A0A8S4G7S6"/>
<feature type="transmembrane region" description="Helical" evidence="6">
    <location>
        <begin position="130"/>
        <end position="152"/>
    </location>
</feature>
<dbReference type="GO" id="GO:0005886">
    <property type="term" value="C:plasma membrane"/>
    <property type="evidence" value="ECO:0007669"/>
    <property type="project" value="UniProtKB-SubCell"/>
</dbReference>
<keyword evidence="2" id="KW-1003">Cell membrane</keyword>
<evidence type="ECO:0000256" key="6">
    <source>
        <dbReference type="SAM" id="Phobius"/>
    </source>
</evidence>
<keyword evidence="4 6" id="KW-1133">Transmembrane helix</keyword>
<dbReference type="Proteomes" id="UP000653454">
    <property type="component" value="Unassembled WGS sequence"/>
</dbReference>
<protein>
    <submittedName>
        <fullName evidence="7">(diamondback moth) hypothetical protein</fullName>
    </submittedName>
</protein>
<reference evidence="7" key="1">
    <citation type="submission" date="2020-11" db="EMBL/GenBank/DDBJ databases">
        <authorList>
            <person name="Whiteford S."/>
        </authorList>
    </citation>
    <scope>NUCLEOTIDE SEQUENCE</scope>
</reference>
<dbReference type="Pfam" id="PF08395">
    <property type="entry name" value="7tm_7"/>
    <property type="match status" value="1"/>
</dbReference>
<dbReference type="GO" id="GO:0050909">
    <property type="term" value="P:sensory perception of taste"/>
    <property type="evidence" value="ECO:0007669"/>
    <property type="project" value="InterPro"/>
</dbReference>
<comment type="caution">
    <text evidence="7">The sequence shown here is derived from an EMBL/GenBank/DDBJ whole genome shotgun (WGS) entry which is preliminary data.</text>
</comment>
<dbReference type="EMBL" id="CAJHNJ030000154">
    <property type="protein sequence ID" value="CAG9136706.1"/>
    <property type="molecule type" value="Genomic_DNA"/>
</dbReference>
<organism evidence="7 8">
    <name type="scientific">Plutella xylostella</name>
    <name type="common">Diamondback moth</name>
    <name type="synonym">Plutella maculipennis</name>
    <dbReference type="NCBI Taxonomy" id="51655"/>
    <lineage>
        <taxon>Eukaryota</taxon>
        <taxon>Metazoa</taxon>
        <taxon>Ecdysozoa</taxon>
        <taxon>Arthropoda</taxon>
        <taxon>Hexapoda</taxon>
        <taxon>Insecta</taxon>
        <taxon>Pterygota</taxon>
        <taxon>Neoptera</taxon>
        <taxon>Endopterygota</taxon>
        <taxon>Lepidoptera</taxon>
        <taxon>Glossata</taxon>
        <taxon>Ditrysia</taxon>
        <taxon>Yponomeutoidea</taxon>
        <taxon>Plutellidae</taxon>
        <taxon>Plutella</taxon>
    </lineage>
</organism>
<evidence type="ECO:0000256" key="1">
    <source>
        <dbReference type="ARBA" id="ARBA00004651"/>
    </source>
</evidence>
<feature type="transmembrane region" description="Helical" evidence="6">
    <location>
        <begin position="12"/>
        <end position="39"/>
    </location>
</feature>
<evidence type="ECO:0000256" key="2">
    <source>
        <dbReference type="ARBA" id="ARBA00022475"/>
    </source>
</evidence>
<comment type="subcellular location">
    <subcellularLocation>
        <location evidence="1">Cell membrane</location>
        <topology evidence="1">Multi-pass membrane protein</topology>
    </subcellularLocation>
</comment>
<sequence length="153" mass="17127">MIARVVASINEAFNLSLLLSIITTFAFMVGTILTSLVYFRFAKGDKHSMGPLIMSVVWAIAGLSNIGMISYVCESLQKTRRKTMRLLNEIIMDYGFPGTARSEAKSFMELLNAWPLQMSIYHMATIDTSLVLKVMSASTTYLIVIVQMSHIFE</sequence>
<keyword evidence="3 6" id="KW-0812">Transmembrane</keyword>
<evidence type="ECO:0000256" key="4">
    <source>
        <dbReference type="ARBA" id="ARBA00022989"/>
    </source>
</evidence>
<name>A0A8S4G7S6_PLUXY</name>
<keyword evidence="8" id="KW-1185">Reference proteome</keyword>
<dbReference type="InterPro" id="IPR013604">
    <property type="entry name" value="7TM_chemorcpt"/>
</dbReference>
<keyword evidence="5 6" id="KW-0472">Membrane</keyword>
<proteinExistence type="predicted"/>
<feature type="transmembrane region" description="Helical" evidence="6">
    <location>
        <begin position="51"/>
        <end position="73"/>
    </location>
</feature>